<evidence type="ECO:0000256" key="2">
    <source>
        <dbReference type="SAM" id="MobiDB-lite"/>
    </source>
</evidence>
<dbReference type="AlphaFoldDB" id="A0A914ALS6"/>
<keyword evidence="4" id="KW-1185">Reference proteome</keyword>
<dbReference type="Gene3D" id="3.30.70.1820">
    <property type="entry name" value="L1 transposable element, RRM domain"/>
    <property type="match status" value="1"/>
</dbReference>
<dbReference type="RefSeq" id="XP_038064970.1">
    <property type="nucleotide sequence ID" value="XM_038209042.1"/>
</dbReference>
<feature type="coiled-coil region" evidence="1">
    <location>
        <begin position="92"/>
        <end position="122"/>
    </location>
</feature>
<name>A0A914ALS6_PATMI</name>
<sequence>MPRKSGKSPTEQQGVSAGKSVSVPQTPTMPTLRPAEGPDSPADLPQMITSTPRSDDTDFQVFVRKSLTDLHRGQADINRRITQLESNLSESIQFESRRISDLEEKVKELEGMRQHIQTIDQQLADHNDSLNKLERFSRRNNVRVIGLPQDKDEECLELTKRLLRDKFGLSDIKIERAHRDGPKIPGKPQHLLFKLNCYQDKLEILRRQRQALSDESYFCVEDLTKQDLKEKRRWKDDVRKAYQAGKKYRFYAGKWRGSGGVPYVFPQQ</sequence>
<dbReference type="InterPro" id="IPR004244">
    <property type="entry name" value="Transposase_22"/>
</dbReference>
<reference evidence="3" key="1">
    <citation type="submission" date="2022-11" db="UniProtKB">
        <authorList>
            <consortium name="EnsemblMetazoa"/>
        </authorList>
    </citation>
    <scope>IDENTIFICATION</scope>
</reference>
<dbReference type="OMA" id="YLDCADI"/>
<dbReference type="Proteomes" id="UP000887568">
    <property type="component" value="Unplaced"/>
</dbReference>
<dbReference type="OrthoDB" id="5969277at2759"/>
<organism evidence="3 4">
    <name type="scientific">Patiria miniata</name>
    <name type="common">Bat star</name>
    <name type="synonym">Asterina miniata</name>
    <dbReference type="NCBI Taxonomy" id="46514"/>
    <lineage>
        <taxon>Eukaryota</taxon>
        <taxon>Metazoa</taxon>
        <taxon>Echinodermata</taxon>
        <taxon>Eleutherozoa</taxon>
        <taxon>Asterozoa</taxon>
        <taxon>Asteroidea</taxon>
        <taxon>Valvatacea</taxon>
        <taxon>Valvatida</taxon>
        <taxon>Asterinidae</taxon>
        <taxon>Patiria</taxon>
    </lineage>
</organism>
<evidence type="ECO:0000313" key="4">
    <source>
        <dbReference type="Proteomes" id="UP000887568"/>
    </source>
</evidence>
<proteinExistence type="predicted"/>
<protein>
    <submittedName>
        <fullName evidence="3">Uncharacterized protein</fullName>
    </submittedName>
</protein>
<evidence type="ECO:0000256" key="1">
    <source>
        <dbReference type="SAM" id="Coils"/>
    </source>
</evidence>
<dbReference type="GeneID" id="119735346"/>
<keyword evidence="1" id="KW-0175">Coiled coil</keyword>
<accession>A0A914ALS6</accession>
<feature type="region of interest" description="Disordered" evidence="2">
    <location>
        <begin position="1"/>
        <end position="55"/>
    </location>
</feature>
<evidence type="ECO:0000313" key="3">
    <source>
        <dbReference type="EnsemblMetazoa" id="XP_038064970.1"/>
    </source>
</evidence>
<dbReference type="PANTHER" id="PTHR11505">
    <property type="entry name" value="L1 TRANSPOSABLE ELEMENT-RELATED"/>
    <property type="match status" value="1"/>
</dbReference>
<dbReference type="EnsemblMetazoa" id="XM_038209042.1">
    <property type="protein sequence ID" value="XP_038064970.1"/>
    <property type="gene ID" value="LOC119735346"/>
</dbReference>